<evidence type="ECO:0000256" key="2">
    <source>
        <dbReference type="ARBA" id="ARBA00008707"/>
    </source>
</evidence>
<keyword evidence="8" id="KW-1185">Reference proteome</keyword>
<sequence length="202" mass="21851">MPRPLNLGKVSAASLANLLPTGTVLAAEALLPSFTNSGDCAPANKYLTLGVIVCCSLACFLSSFTDSFTGKDGRIYYGIAIWKDFWVFNDVDNEDGAGREEKHNREKLAITSIDFVHAFTSLTVFLVFAMSDSNVQQCLKINKDGVNEKALLINLPLGAWLLASLLFMLFPTTRKGIGYADTAPVKFDQGGEATARSNKESV</sequence>
<evidence type="ECO:0000256" key="6">
    <source>
        <dbReference type="SAM" id="Phobius"/>
    </source>
</evidence>
<dbReference type="PANTHER" id="PTHR31621:SF5">
    <property type="entry name" value="PROTEIN DMP10"/>
    <property type="match status" value="1"/>
</dbReference>
<dbReference type="GO" id="GO:0010256">
    <property type="term" value="P:endomembrane system organization"/>
    <property type="evidence" value="ECO:0007669"/>
    <property type="project" value="TreeGrafter"/>
</dbReference>
<dbReference type="GO" id="GO:0016020">
    <property type="term" value="C:membrane"/>
    <property type="evidence" value="ECO:0007669"/>
    <property type="project" value="UniProtKB-SubCell"/>
</dbReference>
<dbReference type="OrthoDB" id="657601at2759"/>
<evidence type="ECO:0000256" key="5">
    <source>
        <dbReference type="ARBA" id="ARBA00023136"/>
    </source>
</evidence>
<comment type="caution">
    <text evidence="7">The sequence shown here is derived from an EMBL/GenBank/DDBJ whole genome shotgun (WGS) entry which is preliminary data.</text>
</comment>
<comment type="subcellular location">
    <subcellularLocation>
        <location evidence="1">Membrane</location>
        <topology evidence="1">Multi-pass membrane protein</topology>
    </subcellularLocation>
</comment>
<organism evidence="7 8">
    <name type="scientific">Salix purpurea</name>
    <name type="common">Purple osier willow</name>
    <dbReference type="NCBI Taxonomy" id="77065"/>
    <lineage>
        <taxon>Eukaryota</taxon>
        <taxon>Viridiplantae</taxon>
        <taxon>Streptophyta</taxon>
        <taxon>Embryophyta</taxon>
        <taxon>Tracheophyta</taxon>
        <taxon>Spermatophyta</taxon>
        <taxon>Magnoliopsida</taxon>
        <taxon>eudicotyledons</taxon>
        <taxon>Gunneridae</taxon>
        <taxon>Pentapetalae</taxon>
        <taxon>rosids</taxon>
        <taxon>fabids</taxon>
        <taxon>Malpighiales</taxon>
        <taxon>Salicaceae</taxon>
        <taxon>Saliceae</taxon>
        <taxon>Salix</taxon>
    </lineage>
</organism>
<dbReference type="Pfam" id="PF05078">
    <property type="entry name" value="DUF679"/>
    <property type="match status" value="1"/>
</dbReference>
<evidence type="ECO:0000313" key="7">
    <source>
        <dbReference type="EMBL" id="KAJ6762805.1"/>
    </source>
</evidence>
<proteinExistence type="inferred from homology"/>
<evidence type="ECO:0000313" key="8">
    <source>
        <dbReference type="Proteomes" id="UP001151532"/>
    </source>
</evidence>
<evidence type="ECO:0000256" key="1">
    <source>
        <dbReference type="ARBA" id="ARBA00004141"/>
    </source>
</evidence>
<dbReference type="InterPro" id="IPR007770">
    <property type="entry name" value="DMP"/>
</dbReference>
<feature type="transmembrane region" description="Helical" evidence="6">
    <location>
        <begin position="108"/>
        <end position="130"/>
    </location>
</feature>
<dbReference type="AlphaFoldDB" id="A0A9Q0WBW5"/>
<reference evidence="7" key="2">
    <citation type="journal article" date="2023" name="Int. J. Mol. Sci.">
        <title>De Novo Assembly and Annotation of 11 Diverse Shrub Willow (Salix) Genomes Reveals Novel Gene Organization in Sex-Linked Regions.</title>
        <authorList>
            <person name="Hyden B."/>
            <person name="Feng K."/>
            <person name="Yates T.B."/>
            <person name="Jawdy S."/>
            <person name="Cereghino C."/>
            <person name="Smart L.B."/>
            <person name="Muchero W."/>
        </authorList>
    </citation>
    <scope>NUCLEOTIDE SEQUENCE</scope>
    <source>
        <tissue evidence="7">Shoot tip</tissue>
    </source>
</reference>
<evidence type="ECO:0000256" key="4">
    <source>
        <dbReference type="ARBA" id="ARBA00022989"/>
    </source>
</evidence>
<comment type="similarity">
    <text evidence="2">Belongs to the plant DMP1 protein family.</text>
</comment>
<dbReference type="EMBL" id="JAPFFK010000005">
    <property type="protein sequence ID" value="KAJ6762805.1"/>
    <property type="molecule type" value="Genomic_DNA"/>
</dbReference>
<name>A0A9Q0WBW5_SALPP</name>
<accession>A0A9Q0WBW5</accession>
<gene>
    <name evidence="7" type="ORF">OIU79_023529</name>
</gene>
<evidence type="ECO:0000256" key="3">
    <source>
        <dbReference type="ARBA" id="ARBA00022692"/>
    </source>
</evidence>
<dbReference type="GO" id="GO:0005737">
    <property type="term" value="C:cytoplasm"/>
    <property type="evidence" value="ECO:0007669"/>
    <property type="project" value="UniProtKB-ARBA"/>
</dbReference>
<feature type="transmembrane region" description="Helical" evidence="6">
    <location>
        <begin position="150"/>
        <end position="170"/>
    </location>
</feature>
<protein>
    <submittedName>
        <fullName evidence="7">PROTEIN DMP10</fullName>
    </submittedName>
</protein>
<dbReference type="PANTHER" id="PTHR31621">
    <property type="entry name" value="PROTEIN DMP3"/>
    <property type="match status" value="1"/>
</dbReference>
<reference evidence="7" key="1">
    <citation type="submission" date="2022-11" db="EMBL/GenBank/DDBJ databases">
        <authorList>
            <person name="Hyden B.L."/>
            <person name="Feng K."/>
            <person name="Yates T."/>
            <person name="Jawdy S."/>
            <person name="Smart L.B."/>
            <person name="Muchero W."/>
        </authorList>
    </citation>
    <scope>NUCLEOTIDE SEQUENCE</scope>
    <source>
        <tissue evidence="7">Shoot tip</tissue>
    </source>
</reference>
<feature type="transmembrane region" description="Helical" evidence="6">
    <location>
        <begin position="46"/>
        <end position="64"/>
    </location>
</feature>
<keyword evidence="4 6" id="KW-1133">Transmembrane helix</keyword>
<keyword evidence="5 6" id="KW-0472">Membrane</keyword>
<dbReference type="Proteomes" id="UP001151532">
    <property type="component" value="Chromosome 13"/>
</dbReference>
<keyword evidence="3 6" id="KW-0812">Transmembrane</keyword>